<name>A0A4R3VTJ4_9GAMM</name>
<dbReference type="SUPFAM" id="SSF48208">
    <property type="entry name" value="Six-hairpin glycosidases"/>
    <property type="match status" value="1"/>
</dbReference>
<dbReference type="OrthoDB" id="9761045at2"/>
<dbReference type="GO" id="GO:0005975">
    <property type="term" value="P:carbohydrate metabolic process"/>
    <property type="evidence" value="ECO:0007669"/>
    <property type="project" value="InterPro"/>
</dbReference>
<accession>A0A4R3VTJ4</accession>
<evidence type="ECO:0000259" key="7">
    <source>
        <dbReference type="Pfam" id="PF17390"/>
    </source>
</evidence>
<keyword evidence="3" id="KW-0378">Hydrolase</keyword>
<dbReference type="GO" id="GO:0030596">
    <property type="term" value="F:alpha-L-rhamnosidase activity"/>
    <property type="evidence" value="ECO:0007669"/>
    <property type="project" value="UniProtKB-EC"/>
</dbReference>
<feature type="domain" description="Alpha-L-rhamnosidase six-hairpin glycosidase" evidence="6">
    <location>
        <begin position="426"/>
        <end position="777"/>
    </location>
</feature>
<dbReference type="Pfam" id="PF05592">
    <property type="entry name" value="Bac_rhamnosid"/>
    <property type="match status" value="1"/>
</dbReference>
<feature type="domain" description="Alpha-L-rhamnosidase C-terminal" evidence="7">
    <location>
        <begin position="791"/>
        <end position="851"/>
    </location>
</feature>
<dbReference type="Gene3D" id="2.60.40.10">
    <property type="entry name" value="Immunoglobulins"/>
    <property type="match status" value="1"/>
</dbReference>
<dbReference type="Pfam" id="PF17389">
    <property type="entry name" value="Bac_rhamnosid6H"/>
    <property type="match status" value="1"/>
</dbReference>
<evidence type="ECO:0000313" key="9">
    <source>
        <dbReference type="Proteomes" id="UP000295433"/>
    </source>
</evidence>
<dbReference type="InterPro" id="IPR012341">
    <property type="entry name" value="6hp_glycosidase-like_sf"/>
</dbReference>
<evidence type="ECO:0000259" key="6">
    <source>
        <dbReference type="Pfam" id="PF17389"/>
    </source>
</evidence>
<dbReference type="InterPro" id="IPR008902">
    <property type="entry name" value="Rhamnosid_concanavalin"/>
</dbReference>
<feature type="domain" description="Bacterial alpha-L-rhamnosidase N-terminal" evidence="5">
    <location>
        <begin position="142"/>
        <end position="311"/>
    </location>
</feature>
<dbReference type="InterPro" id="IPR013783">
    <property type="entry name" value="Ig-like_fold"/>
</dbReference>
<dbReference type="InterPro" id="IPR035396">
    <property type="entry name" value="Bac_rhamnosid6H"/>
</dbReference>
<organism evidence="8 9">
    <name type="scientific">Samsonia erythrinae</name>
    <dbReference type="NCBI Taxonomy" id="160434"/>
    <lineage>
        <taxon>Bacteria</taxon>
        <taxon>Pseudomonadati</taxon>
        <taxon>Pseudomonadota</taxon>
        <taxon>Gammaproteobacteria</taxon>
        <taxon>Enterobacterales</taxon>
        <taxon>Pectobacteriaceae</taxon>
        <taxon>Samsonia</taxon>
    </lineage>
</organism>
<evidence type="ECO:0000256" key="1">
    <source>
        <dbReference type="ARBA" id="ARBA00001445"/>
    </source>
</evidence>
<evidence type="ECO:0000259" key="5">
    <source>
        <dbReference type="Pfam" id="PF08531"/>
    </source>
</evidence>
<comment type="caution">
    <text evidence="8">The sequence shown here is derived from an EMBL/GenBank/DDBJ whole genome shotgun (WGS) entry which is preliminary data.</text>
</comment>
<dbReference type="InterPro" id="IPR016007">
    <property type="entry name" value="Alpha_rhamnosid"/>
</dbReference>
<keyword evidence="9" id="KW-1185">Reference proteome</keyword>
<feature type="domain" description="Alpha-L-rhamnosidase concanavalin-like" evidence="4">
    <location>
        <begin position="322"/>
        <end position="413"/>
    </location>
</feature>
<protein>
    <recommendedName>
        <fullName evidence="2">alpha-L-rhamnosidase</fullName>
        <ecNumber evidence="2">3.2.1.40</ecNumber>
    </recommendedName>
</protein>
<dbReference type="PANTHER" id="PTHR33307">
    <property type="entry name" value="ALPHA-RHAMNOSIDASE (EUROFUNG)"/>
    <property type="match status" value="1"/>
</dbReference>
<dbReference type="Pfam" id="PF25788">
    <property type="entry name" value="Ig_Rha78A_N"/>
    <property type="match status" value="1"/>
</dbReference>
<evidence type="ECO:0000256" key="3">
    <source>
        <dbReference type="ARBA" id="ARBA00022801"/>
    </source>
</evidence>
<dbReference type="InterPro" id="IPR035398">
    <property type="entry name" value="Bac_rhamnosid_C"/>
</dbReference>
<dbReference type="InterPro" id="IPR013737">
    <property type="entry name" value="Bac_rhamnosid_N"/>
</dbReference>
<dbReference type="PIRSF" id="PIRSF010631">
    <property type="entry name" value="A-rhamnsds"/>
    <property type="match status" value="1"/>
</dbReference>
<dbReference type="Proteomes" id="UP000295433">
    <property type="component" value="Unassembled WGS sequence"/>
</dbReference>
<dbReference type="RefSeq" id="WP_132452166.1">
    <property type="nucleotide sequence ID" value="NZ_JAWIZJ010000001.1"/>
</dbReference>
<evidence type="ECO:0000313" key="8">
    <source>
        <dbReference type="EMBL" id="TCV08572.1"/>
    </source>
</evidence>
<dbReference type="Pfam" id="PF08531">
    <property type="entry name" value="Bac_rhamnosid_N"/>
    <property type="match status" value="1"/>
</dbReference>
<dbReference type="Gene3D" id="2.60.420.10">
    <property type="entry name" value="Maltose phosphorylase, domain 3"/>
    <property type="match status" value="1"/>
</dbReference>
<dbReference type="Gene3D" id="1.50.10.10">
    <property type="match status" value="1"/>
</dbReference>
<dbReference type="Pfam" id="PF17390">
    <property type="entry name" value="Bac_rhamnosid_C"/>
    <property type="match status" value="1"/>
</dbReference>
<dbReference type="EMBL" id="SMBY01000001">
    <property type="protein sequence ID" value="TCV08572.1"/>
    <property type="molecule type" value="Genomic_DNA"/>
</dbReference>
<dbReference type="AlphaFoldDB" id="A0A4R3VTJ4"/>
<evidence type="ECO:0000256" key="2">
    <source>
        <dbReference type="ARBA" id="ARBA00012652"/>
    </source>
</evidence>
<comment type="catalytic activity">
    <reaction evidence="1">
        <text>Hydrolysis of terminal non-reducing alpha-L-rhamnose residues in alpha-L-rhamnosides.</text>
        <dbReference type="EC" id="3.2.1.40"/>
    </reaction>
</comment>
<dbReference type="EC" id="3.2.1.40" evidence="2"/>
<gene>
    <name evidence="8" type="ORF">EDC54_10172</name>
</gene>
<dbReference type="InterPro" id="IPR008928">
    <property type="entry name" value="6-hairpin_glycosidase_sf"/>
</dbReference>
<dbReference type="Gene3D" id="2.60.120.260">
    <property type="entry name" value="Galactose-binding domain-like"/>
    <property type="match status" value="2"/>
</dbReference>
<dbReference type="PANTHER" id="PTHR33307:SF6">
    <property type="entry name" value="ALPHA-RHAMNOSIDASE (EUROFUNG)-RELATED"/>
    <property type="match status" value="1"/>
</dbReference>
<reference evidence="8 9" key="1">
    <citation type="submission" date="2019-03" db="EMBL/GenBank/DDBJ databases">
        <title>Genomic Encyclopedia of Type Strains, Phase IV (KMG-IV): sequencing the most valuable type-strain genomes for metagenomic binning, comparative biology and taxonomic classification.</title>
        <authorList>
            <person name="Goeker M."/>
        </authorList>
    </citation>
    <scope>NUCLEOTIDE SEQUENCE [LARGE SCALE GENOMIC DNA]</scope>
    <source>
        <strain evidence="8 9">DSM 16730</strain>
    </source>
</reference>
<evidence type="ECO:0000259" key="4">
    <source>
        <dbReference type="Pfam" id="PF05592"/>
    </source>
</evidence>
<sequence>MTQVTQITCFGADSLLGVARENLLFSWLLASERRNVVQRQYRLQLALDTAFDELQFDSGWVLSDQSVNVPLSAFIPLSRTRYYFRVRVIDDAQQESAWSPAGWFETALQHAHEWKADWITPDRDDEPAESVYLLRRLFTAGKKVASARLYSSALGVYRLYLNGSPVGDDLFSPGWTSYDDHIQFQSADVTSLLVPGDNALGAMLGEGWFKGELTWLKKRELYGRRKALLAQLHLLFEDGEECLIVTDGEWRCCNGPILDSGFYAGETYDARREDPCWCSAHSAAEWQPVTVMGKQRYRLVPQISEPVRVTQTLTPVAFIRTDDGVIVDMGQNMVGRIRLRAELEEGQTITLRHAEVLDTSGKLYTDNLRNARQTVTYTARGGSAEYAPYFSFQGFRYVEITGLSHLNDESLSGAICGEVLHTDMMRTGEFSCSNPAINRLFDNIVWGQRGNFVDVPTDCPQRDERLGWTGDAQIFIRTAAYNYDVRRFFRKWLLSVAADQKPNGSVPVVVPNVLLDYISKIWGDETYTSSGWGDAAVICPWTVYQFYGDRQLLAEQYSSMKAWVNYIHSRGDDPWLWNTDFQFGDWLALDAEPDSYFGATPVYLVATAFYALSTRIVRDAAAALNLRSDERKYRLWHENIVAAFRRTFMREGEMIADTQTAHILPLAFGLLEGADRVNVAARLNQLVVEQDYHLTTGFLGTPWLCVALSENGYHDTAVKLACQESYPSWLFSVSQGATTVWEHWDGIKPDGSFWSENMNSFNHYAYGAIGEWFYRFVAGIDFAPDSVACGDIIFRPDLSGGSFTSAAASYRSVRGIIAIRWERHEEHARLWLTVPANARAVLRLADAQWSVLVDESDRKIRSLEDVGGAPGIALGSGEYHFSLGRQKGITVE</sequence>
<proteinExistence type="predicted"/>